<dbReference type="GO" id="GO:0005506">
    <property type="term" value="F:iron ion binding"/>
    <property type="evidence" value="ECO:0007669"/>
    <property type="project" value="InterPro"/>
</dbReference>
<evidence type="ECO:0000313" key="2">
    <source>
        <dbReference type="EMBL" id="GFO70808.1"/>
    </source>
</evidence>
<reference evidence="3" key="1">
    <citation type="submission" date="2020-06" db="EMBL/GenBank/DDBJ databases">
        <title>Draft genomic sequecing of Geomonas sp. Red745.</title>
        <authorList>
            <person name="Itoh H."/>
            <person name="Xu Z.X."/>
            <person name="Ushijima N."/>
            <person name="Masuda Y."/>
            <person name="Shiratori Y."/>
            <person name="Senoo K."/>
        </authorList>
    </citation>
    <scope>NUCLEOTIDE SEQUENCE [LARGE SCALE GENOMIC DNA]</scope>
    <source>
        <strain evidence="3">Red745</strain>
    </source>
</reference>
<dbReference type="Proteomes" id="UP000587586">
    <property type="component" value="Unassembled WGS sequence"/>
</dbReference>
<dbReference type="RefSeq" id="WP_246329924.1">
    <property type="nucleotide sequence ID" value="NZ_BLXZ01000013.1"/>
</dbReference>
<dbReference type="PROSITE" id="PS51009">
    <property type="entry name" value="CYTCII"/>
    <property type="match status" value="1"/>
</dbReference>
<evidence type="ECO:0000256" key="1">
    <source>
        <dbReference type="SAM" id="SignalP"/>
    </source>
</evidence>
<protein>
    <recommendedName>
        <fullName evidence="4">Cytochrome c</fullName>
    </recommendedName>
</protein>
<dbReference type="GO" id="GO:0020037">
    <property type="term" value="F:heme binding"/>
    <property type="evidence" value="ECO:0007669"/>
    <property type="project" value="InterPro"/>
</dbReference>
<keyword evidence="3" id="KW-1185">Reference proteome</keyword>
<dbReference type="EMBL" id="BLXZ01000013">
    <property type="protein sequence ID" value="GFO70808.1"/>
    <property type="molecule type" value="Genomic_DNA"/>
</dbReference>
<dbReference type="Pfam" id="PF01322">
    <property type="entry name" value="Cytochrom_C_2"/>
    <property type="match status" value="1"/>
</dbReference>
<comment type="caution">
    <text evidence="2">The sequence shown here is derived from an EMBL/GenBank/DDBJ whole genome shotgun (WGS) entry which is preliminary data.</text>
</comment>
<name>A0A6V8NDU2_9BACT</name>
<proteinExistence type="predicted"/>
<feature type="signal peptide" evidence="1">
    <location>
        <begin position="1"/>
        <end position="26"/>
    </location>
</feature>
<dbReference type="InterPro" id="IPR010980">
    <property type="entry name" value="Cyt_c/b562"/>
</dbReference>
<dbReference type="AlphaFoldDB" id="A0A6V8NDU2"/>
<evidence type="ECO:0000313" key="3">
    <source>
        <dbReference type="Proteomes" id="UP000587586"/>
    </source>
</evidence>
<feature type="chain" id="PRO_5028143643" description="Cytochrome c" evidence="1">
    <location>
        <begin position="27"/>
        <end position="142"/>
    </location>
</feature>
<gene>
    <name evidence="2" type="ORF">GMLC_43870</name>
</gene>
<dbReference type="Gene3D" id="1.20.120.10">
    <property type="entry name" value="Cytochrome c/b562"/>
    <property type="match status" value="1"/>
</dbReference>
<evidence type="ECO:0008006" key="4">
    <source>
        <dbReference type="Google" id="ProtNLM"/>
    </source>
</evidence>
<dbReference type="SUPFAM" id="SSF47175">
    <property type="entry name" value="Cytochromes"/>
    <property type="match status" value="1"/>
</dbReference>
<accession>A0A6V8NDU2</accession>
<dbReference type="GO" id="GO:0009055">
    <property type="term" value="F:electron transfer activity"/>
    <property type="evidence" value="ECO:0007669"/>
    <property type="project" value="InterPro"/>
</dbReference>
<keyword evidence="1" id="KW-0732">Signal</keyword>
<organism evidence="2 3">
    <name type="scientific">Geomonas limicola</name>
    <dbReference type="NCBI Taxonomy" id="2740186"/>
    <lineage>
        <taxon>Bacteria</taxon>
        <taxon>Pseudomonadati</taxon>
        <taxon>Thermodesulfobacteriota</taxon>
        <taxon>Desulfuromonadia</taxon>
        <taxon>Geobacterales</taxon>
        <taxon>Geobacteraceae</taxon>
        <taxon>Geomonas</taxon>
    </lineage>
</organism>
<sequence length="142" mass="15188">MKKIGRIMTCAALGVVALGGIAAAHGTGEHGGMSHDPQMQKLHAMMPMFSESSAQLETALAKGDQAAADHEAGRILAAIPDLKKSRPHRNVKLKKGFVKLAGQLGEQTTQVRDLARKGEFPAARAAFQKLEATCGECHEKYR</sequence>
<dbReference type="InterPro" id="IPR002321">
    <property type="entry name" value="Cyt_c_II"/>
</dbReference>
<dbReference type="GO" id="GO:0022900">
    <property type="term" value="P:electron transport chain"/>
    <property type="evidence" value="ECO:0007669"/>
    <property type="project" value="InterPro"/>
</dbReference>